<evidence type="ECO:0000313" key="2">
    <source>
        <dbReference type="EMBL" id="RDB24437.1"/>
    </source>
</evidence>
<proteinExistence type="predicted"/>
<dbReference type="EMBL" id="LUEZ02000044">
    <property type="protein sequence ID" value="RDB24437.1"/>
    <property type="molecule type" value="Genomic_DNA"/>
</dbReference>
<keyword evidence="3" id="KW-1185">Reference proteome</keyword>
<sequence>MPRPNDADHSAHRPEFPYPIPPPTTRSPDTYDISLENIHTLAYKKVANRVKPVATTLPEEFRIVRRIPVDPLLDLPVLPSKCEPFSPGKRYTNERMLAWDANPTNFLWPEEVRLVHEIIKLQELGFAWDESEKGRFSSEYFDPVVIPTIEHVPWVLKNIPIPPGIFEEVVGIIKDKIASGIYEDSNSSYRSQWFCVLKKDGKSLRIVHDLQPLNQVAIKDSGVPPMVEQYAEGFGGRGCYGIFDLFVGFDQRELDTRSRDLTTFQTPSEPSG</sequence>
<comment type="caution">
    <text evidence="2">The sequence shown here is derived from an EMBL/GenBank/DDBJ whole genome shotgun (WGS) entry which is preliminary data.</text>
</comment>
<feature type="compositionally biased region" description="Basic and acidic residues" evidence="1">
    <location>
        <begin position="1"/>
        <end position="15"/>
    </location>
</feature>
<dbReference type="Gene3D" id="3.10.10.10">
    <property type="entry name" value="HIV Type 1 Reverse Transcriptase, subunit A, domain 1"/>
    <property type="match status" value="1"/>
</dbReference>
<reference evidence="2" key="1">
    <citation type="submission" date="2018-04" db="EMBL/GenBank/DDBJ databases">
        <title>Whole genome sequencing of Hypsizygus marmoreus.</title>
        <authorList>
            <person name="Choi I.-G."/>
            <person name="Min B."/>
            <person name="Kim J.-G."/>
            <person name="Kim S."/>
            <person name="Oh Y.-L."/>
            <person name="Kong W.-S."/>
            <person name="Park H."/>
            <person name="Jeong J."/>
            <person name="Song E.-S."/>
        </authorList>
    </citation>
    <scope>NUCLEOTIDE SEQUENCE [LARGE SCALE GENOMIC DNA]</scope>
    <source>
        <strain evidence="2">51987-8</strain>
    </source>
</reference>
<dbReference type="SUPFAM" id="SSF56672">
    <property type="entry name" value="DNA/RNA polymerases"/>
    <property type="match status" value="1"/>
</dbReference>
<feature type="compositionally biased region" description="Pro residues" evidence="1">
    <location>
        <begin position="16"/>
        <end position="25"/>
    </location>
</feature>
<gene>
    <name evidence="2" type="ORF">Hypma_008418</name>
</gene>
<name>A0A369JV87_HYPMA</name>
<dbReference type="InterPro" id="IPR043502">
    <property type="entry name" value="DNA/RNA_pol_sf"/>
</dbReference>
<protein>
    <recommendedName>
        <fullName evidence="4">DNA/RNA polymerase</fullName>
    </recommendedName>
</protein>
<organism evidence="2 3">
    <name type="scientific">Hypsizygus marmoreus</name>
    <name type="common">White beech mushroom</name>
    <name type="synonym">Agaricus marmoreus</name>
    <dbReference type="NCBI Taxonomy" id="39966"/>
    <lineage>
        <taxon>Eukaryota</taxon>
        <taxon>Fungi</taxon>
        <taxon>Dikarya</taxon>
        <taxon>Basidiomycota</taxon>
        <taxon>Agaricomycotina</taxon>
        <taxon>Agaricomycetes</taxon>
        <taxon>Agaricomycetidae</taxon>
        <taxon>Agaricales</taxon>
        <taxon>Tricholomatineae</taxon>
        <taxon>Lyophyllaceae</taxon>
        <taxon>Hypsizygus</taxon>
    </lineage>
</organism>
<dbReference type="STRING" id="39966.A0A369JV87"/>
<accession>A0A369JV87</accession>
<evidence type="ECO:0008006" key="4">
    <source>
        <dbReference type="Google" id="ProtNLM"/>
    </source>
</evidence>
<dbReference type="OrthoDB" id="5599163at2759"/>
<dbReference type="Proteomes" id="UP000076154">
    <property type="component" value="Unassembled WGS sequence"/>
</dbReference>
<evidence type="ECO:0000256" key="1">
    <source>
        <dbReference type="SAM" id="MobiDB-lite"/>
    </source>
</evidence>
<dbReference type="InParanoid" id="A0A369JV87"/>
<evidence type="ECO:0000313" key="3">
    <source>
        <dbReference type="Proteomes" id="UP000076154"/>
    </source>
</evidence>
<feature type="region of interest" description="Disordered" evidence="1">
    <location>
        <begin position="1"/>
        <end position="28"/>
    </location>
</feature>
<dbReference type="AlphaFoldDB" id="A0A369JV87"/>